<gene>
    <name evidence="8" type="ORF">EM808_22605</name>
</gene>
<dbReference type="InterPro" id="IPR001579">
    <property type="entry name" value="Glyco_hydro_18_chit_AS"/>
</dbReference>
<dbReference type="InterPro" id="IPR029070">
    <property type="entry name" value="Chitinase_insertion_sf"/>
</dbReference>
<evidence type="ECO:0000259" key="7">
    <source>
        <dbReference type="PROSITE" id="PS51910"/>
    </source>
</evidence>
<dbReference type="InterPro" id="IPR003646">
    <property type="entry name" value="SH3-like_bac-type"/>
</dbReference>
<dbReference type="Pfam" id="PF07833">
    <property type="entry name" value="Cu_amine_oxidN1"/>
    <property type="match status" value="1"/>
</dbReference>
<reference evidence="8 9" key="1">
    <citation type="submission" date="2019-01" db="EMBL/GenBank/DDBJ databases">
        <title>Bacillus sp. M5HDSG1-1, whole genome shotgun sequence.</title>
        <authorList>
            <person name="Tuo L."/>
        </authorList>
    </citation>
    <scope>NUCLEOTIDE SEQUENCE [LARGE SCALE GENOMIC DNA]</scope>
    <source>
        <strain evidence="8 9">M5HDSG1-1</strain>
    </source>
</reference>
<evidence type="ECO:0000256" key="5">
    <source>
        <dbReference type="SAM" id="Phobius"/>
    </source>
</evidence>
<dbReference type="Gene3D" id="3.20.20.80">
    <property type="entry name" value="Glycosidases"/>
    <property type="match status" value="1"/>
</dbReference>
<keyword evidence="1 3" id="KW-0378">Hydrolase</keyword>
<sequence length="571" mass="64856">MAEITFQAPKRPNKYKALLGLAFAVLLVVTSVFFIFYPFASSKTVDYFKGENPIILDGKQAGNAITVNGTVYLPLSFWQKNIDESITYDSQSNSVIATTKDKVIQFPSESVSYFVNDETVDLQFSPIKDENGEVYVAVEPLIEFYPYQFTQLSDDTNAVLLEKDGTEKTAATFSSKQVRDDFARLRTEPTLFSAYTGEIEQKEAVTIEKEEGDYYFVRKNNGVAGYIKKDLVTTGDTITVKANVEEKTPALKKIDGPVNLTWEAVYSKNPDTADIPKMDGVNVVSPTWFKLSGNKGNVSNLGSAEYVKWAHKQGYQVWGLFSNDFDPEKTHDVFKNFETRQKVIRQLLVYSEMYNLDGINIDIENVNEEDGEYVTQFVREATPYFHEAGLTVSMDITFIAGGNYSAFFERDHLSEIVDYLVVMAYDEHWATSPTAGSVASLPWVEENLKTLLKQVPNEKLVLGVPLYARLWEEKENGDISSESLSMEKVQEWLDKYKVKPTYDEESGQNYGEYYDSKSKSTYRIWLEDELSLSKRAKLVEEYDLAGIASWSRYFADESAWVAMNLEEDSEQ</sequence>
<evidence type="ECO:0000256" key="4">
    <source>
        <dbReference type="RuleBase" id="RU004453"/>
    </source>
</evidence>
<dbReference type="Gene3D" id="2.30.30.40">
    <property type="entry name" value="SH3 Domains"/>
    <property type="match status" value="1"/>
</dbReference>
<dbReference type="SMART" id="SM00287">
    <property type="entry name" value="SH3b"/>
    <property type="match status" value="1"/>
</dbReference>
<dbReference type="InterPro" id="IPR011583">
    <property type="entry name" value="Chitinase_II/V-like_cat"/>
</dbReference>
<feature type="domain" description="SH3b" evidence="6">
    <location>
        <begin position="173"/>
        <end position="235"/>
    </location>
</feature>
<dbReference type="PROSITE" id="PS51781">
    <property type="entry name" value="SH3B"/>
    <property type="match status" value="1"/>
</dbReference>
<keyword evidence="5" id="KW-0472">Membrane</keyword>
<dbReference type="GO" id="GO:0005975">
    <property type="term" value="P:carbohydrate metabolic process"/>
    <property type="evidence" value="ECO:0007669"/>
    <property type="project" value="InterPro"/>
</dbReference>
<evidence type="ECO:0000313" key="9">
    <source>
        <dbReference type="Proteomes" id="UP000288024"/>
    </source>
</evidence>
<evidence type="ECO:0000256" key="2">
    <source>
        <dbReference type="ARBA" id="ARBA00023295"/>
    </source>
</evidence>
<comment type="similarity">
    <text evidence="4">Belongs to the glycosyl hydrolase 18 family.</text>
</comment>
<keyword evidence="5" id="KW-0812">Transmembrane</keyword>
<dbReference type="Gene3D" id="3.10.50.10">
    <property type="match status" value="1"/>
</dbReference>
<dbReference type="PROSITE" id="PS51910">
    <property type="entry name" value="GH18_2"/>
    <property type="match status" value="1"/>
</dbReference>
<organism evidence="8 9">
    <name type="scientific">Niallia taxi</name>
    <dbReference type="NCBI Taxonomy" id="2499688"/>
    <lineage>
        <taxon>Bacteria</taxon>
        <taxon>Bacillati</taxon>
        <taxon>Bacillota</taxon>
        <taxon>Bacilli</taxon>
        <taxon>Bacillales</taxon>
        <taxon>Bacillaceae</taxon>
        <taxon>Niallia</taxon>
    </lineage>
</organism>
<dbReference type="SUPFAM" id="SSF55383">
    <property type="entry name" value="Copper amine oxidase, domain N"/>
    <property type="match status" value="1"/>
</dbReference>
<accession>A0A437K5M6</accession>
<comment type="caution">
    <text evidence="8">The sequence shown here is derived from an EMBL/GenBank/DDBJ whole genome shotgun (WGS) entry which is preliminary data.</text>
</comment>
<dbReference type="SMART" id="SM00636">
    <property type="entry name" value="Glyco_18"/>
    <property type="match status" value="1"/>
</dbReference>
<dbReference type="InterPro" id="IPR001223">
    <property type="entry name" value="Glyco_hydro18_cat"/>
</dbReference>
<dbReference type="InterPro" id="IPR012854">
    <property type="entry name" value="Cu_amine_oxidase-like_N"/>
</dbReference>
<keyword evidence="2 3" id="KW-0326">Glycosidase</keyword>
<dbReference type="RefSeq" id="WP_127741045.1">
    <property type="nucleotide sequence ID" value="NZ_RZTZ01000013.1"/>
</dbReference>
<feature type="transmembrane region" description="Helical" evidence="5">
    <location>
        <begin position="17"/>
        <end position="39"/>
    </location>
</feature>
<dbReference type="Pfam" id="PF00704">
    <property type="entry name" value="Glyco_hydro_18"/>
    <property type="match status" value="1"/>
</dbReference>
<evidence type="ECO:0000259" key="6">
    <source>
        <dbReference type="PROSITE" id="PS51781"/>
    </source>
</evidence>
<dbReference type="PANTHER" id="PTHR46066:SF2">
    <property type="entry name" value="CHITINASE DOMAIN-CONTAINING PROTEIN 1"/>
    <property type="match status" value="1"/>
</dbReference>
<evidence type="ECO:0000313" key="8">
    <source>
        <dbReference type="EMBL" id="RVT58308.1"/>
    </source>
</evidence>
<evidence type="ECO:0000256" key="1">
    <source>
        <dbReference type="ARBA" id="ARBA00022801"/>
    </source>
</evidence>
<protein>
    <submittedName>
        <fullName evidence="8">Peptidoglycan hydrolase</fullName>
    </submittedName>
</protein>
<name>A0A437K5M6_9BACI</name>
<keyword evidence="5" id="KW-1133">Transmembrane helix</keyword>
<keyword evidence="9" id="KW-1185">Reference proteome</keyword>
<dbReference type="Gene3D" id="3.30.457.10">
    <property type="entry name" value="Copper amine oxidase-like, N-terminal domain"/>
    <property type="match status" value="1"/>
</dbReference>
<dbReference type="GO" id="GO:0008061">
    <property type="term" value="F:chitin binding"/>
    <property type="evidence" value="ECO:0007669"/>
    <property type="project" value="InterPro"/>
</dbReference>
<dbReference type="PANTHER" id="PTHR46066">
    <property type="entry name" value="CHITINASE DOMAIN-CONTAINING PROTEIN 1 FAMILY MEMBER"/>
    <property type="match status" value="1"/>
</dbReference>
<dbReference type="GO" id="GO:0004553">
    <property type="term" value="F:hydrolase activity, hydrolyzing O-glycosyl compounds"/>
    <property type="evidence" value="ECO:0007669"/>
    <property type="project" value="InterPro"/>
</dbReference>
<dbReference type="AlphaFoldDB" id="A0A437K5M6"/>
<proteinExistence type="inferred from homology"/>
<feature type="domain" description="GH18" evidence="7">
    <location>
        <begin position="252"/>
        <end position="571"/>
    </location>
</feature>
<dbReference type="Proteomes" id="UP000288024">
    <property type="component" value="Unassembled WGS sequence"/>
</dbReference>
<dbReference type="InterPro" id="IPR017853">
    <property type="entry name" value="GH"/>
</dbReference>
<evidence type="ECO:0000256" key="3">
    <source>
        <dbReference type="RuleBase" id="RU000489"/>
    </source>
</evidence>
<dbReference type="PROSITE" id="PS01095">
    <property type="entry name" value="GH18_1"/>
    <property type="match status" value="1"/>
</dbReference>
<dbReference type="SUPFAM" id="SSF51445">
    <property type="entry name" value="(Trans)glycosidases"/>
    <property type="match status" value="1"/>
</dbReference>
<dbReference type="EMBL" id="RZTZ01000013">
    <property type="protein sequence ID" value="RVT58308.1"/>
    <property type="molecule type" value="Genomic_DNA"/>
</dbReference>
<dbReference type="InterPro" id="IPR036582">
    <property type="entry name" value="Mao_N_sf"/>
</dbReference>